<dbReference type="OrthoDB" id="199238at2157"/>
<dbReference type="RefSeq" id="WP_092660062.1">
    <property type="nucleotide sequence ID" value="NZ_FOCX01000009.1"/>
</dbReference>
<dbReference type="Proteomes" id="UP000198775">
    <property type="component" value="Unassembled WGS sequence"/>
</dbReference>
<name>A0A1H8MPH9_9EURY</name>
<dbReference type="InterPro" id="IPR055944">
    <property type="entry name" value="DUF7522"/>
</dbReference>
<evidence type="ECO:0000313" key="2">
    <source>
        <dbReference type="Proteomes" id="UP000198775"/>
    </source>
</evidence>
<proteinExistence type="predicted"/>
<keyword evidence="2" id="KW-1185">Reference proteome</keyword>
<accession>A0A1H8MPH9</accession>
<dbReference type="AlphaFoldDB" id="A0A1H8MPH9"/>
<organism evidence="1 2">
    <name type="scientific">Halorientalis persicus</name>
    <dbReference type="NCBI Taxonomy" id="1367881"/>
    <lineage>
        <taxon>Archaea</taxon>
        <taxon>Methanobacteriati</taxon>
        <taxon>Methanobacteriota</taxon>
        <taxon>Stenosarchaea group</taxon>
        <taxon>Halobacteria</taxon>
        <taxon>Halobacteriales</taxon>
        <taxon>Haloarculaceae</taxon>
        <taxon>Halorientalis</taxon>
    </lineage>
</organism>
<sequence length="122" mass="13888">MPRDTGIQLVKYADRKIGDSLRTVAVLFADDCEVLYLRDDLQESYSPSQYKQIAGSFRVDINAEIHRTDKSPLEAKEALIHYHREAYVFQFPHEDCHSILLSVESSVGPQLATFIEGCKNQV</sequence>
<gene>
    <name evidence="1" type="ORF">SAMN05216388_100973</name>
</gene>
<evidence type="ECO:0000313" key="1">
    <source>
        <dbReference type="EMBL" id="SEO19180.1"/>
    </source>
</evidence>
<protein>
    <submittedName>
        <fullName evidence="1">Uncharacterized protein</fullName>
    </submittedName>
</protein>
<reference evidence="2" key="1">
    <citation type="submission" date="2016-10" db="EMBL/GenBank/DDBJ databases">
        <authorList>
            <person name="Varghese N."/>
            <person name="Submissions S."/>
        </authorList>
    </citation>
    <scope>NUCLEOTIDE SEQUENCE [LARGE SCALE GENOMIC DNA]</scope>
    <source>
        <strain evidence="2">IBRC-M 10043</strain>
    </source>
</reference>
<dbReference type="EMBL" id="FOCX01000009">
    <property type="protein sequence ID" value="SEO19180.1"/>
    <property type="molecule type" value="Genomic_DNA"/>
</dbReference>
<dbReference type="Pfam" id="PF24366">
    <property type="entry name" value="DUF7522"/>
    <property type="match status" value="1"/>
</dbReference>